<feature type="transmembrane region" description="Helical" evidence="2">
    <location>
        <begin position="12"/>
        <end position="35"/>
    </location>
</feature>
<evidence type="ECO:0000313" key="3">
    <source>
        <dbReference type="EMBL" id="MFC7337380.1"/>
    </source>
</evidence>
<comment type="caution">
    <text evidence="3">The sequence shown here is derived from an EMBL/GenBank/DDBJ whole genome shotgun (WGS) entry which is preliminary data.</text>
</comment>
<keyword evidence="2" id="KW-0472">Membrane</keyword>
<keyword evidence="2" id="KW-1133">Transmembrane helix</keyword>
<sequence>MKNPTAGSQNFSVSWAVGIFCCHIALTIGLSFLLFASGMASFTTGTGWFHSLLTGVLSIISPPMILEISGSGSTGVPTFLLALIWSLIVGGLAGLIRALLRRPVGYPESQPGVSGNSDLAGTPWATDPHYIHGEEKKHSKVPSGDRSDLKE</sequence>
<keyword evidence="4" id="KW-1185">Reference proteome</keyword>
<feature type="compositionally biased region" description="Basic and acidic residues" evidence="1">
    <location>
        <begin position="129"/>
        <end position="151"/>
    </location>
</feature>
<keyword evidence="2" id="KW-0812">Transmembrane</keyword>
<evidence type="ECO:0000256" key="1">
    <source>
        <dbReference type="SAM" id="MobiDB-lite"/>
    </source>
</evidence>
<name>A0ABW2L880_9BACT</name>
<reference evidence="4" key="1">
    <citation type="journal article" date="2019" name="Int. J. Syst. Evol. Microbiol.">
        <title>The Global Catalogue of Microorganisms (GCM) 10K type strain sequencing project: providing services to taxonomists for standard genome sequencing and annotation.</title>
        <authorList>
            <consortium name="The Broad Institute Genomics Platform"/>
            <consortium name="The Broad Institute Genome Sequencing Center for Infectious Disease"/>
            <person name="Wu L."/>
            <person name="Ma J."/>
        </authorList>
    </citation>
    <scope>NUCLEOTIDE SEQUENCE [LARGE SCALE GENOMIC DNA]</scope>
    <source>
        <strain evidence="4">CGMCC 4.1467</strain>
    </source>
</reference>
<feature type="transmembrane region" description="Helical" evidence="2">
    <location>
        <begin position="47"/>
        <end position="66"/>
    </location>
</feature>
<gene>
    <name evidence="3" type="ORF">ACFQY0_09355</name>
</gene>
<protein>
    <submittedName>
        <fullName evidence="3">Uncharacterized protein</fullName>
    </submittedName>
</protein>
<feature type="transmembrane region" description="Helical" evidence="2">
    <location>
        <begin position="78"/>
        <end position="100"/>
    </location>
</feature>
<proteinExistence type="predicted"/>
<feature type="region of interest" description="Disordered" evidence="1">
    <location>
        <begin position="108"/>
        <end position="151"/>
    </location>
</feature>
<dbReference type="RefSeq" id="WP_379711608.1">
    <property type="nucleotide sequence ID" value="NZ_JBHTBS010000004.1"/>
</dbReference>
<evidence type="ECO:0000256" key="2">
    <source>
        <dbReference type="SAM" id="Phobius"/>
    </source>
</evidence>
<accession>A0ABW2L880</accession>
<evidence type="ECO:0000313" key="4">
    <source>
        <dbReference type="Proteomes" id="UP001596472"/>
    </source>
</evidence>
<organism evidence="3 4">
    <name type="scientific">Haloferula chungangensis</name>
    <dbReference type="NCBI Taxonomy" id="1048331"/>
    <lineage>
        <taxon>Bacteria</taxon>
        <taxon>Pseudomonadati</taxon>
        <taxon>Verrucomicrobiota</taxon>
        <taxon>Verrucomicrobiia</taxon>
        <taxon>Verrucomicrobiales</taxon>
        <taxon>Verrucomicrobiaceae</taxon>
        <taxon>Haloferula</taxon>
    </lineage>
</organism>
<dbReference type="Proteomes" id="UP001596472">
    <property type="component" value="Unassembled WGS sequence"/>
</dbReference>
<dbReference type="EMBL" id="JBHTBS010000004">
    <property type="protein sequence ID" value="MFC7337380.1"/>
    <property type="molecule type" value="Genomic_DNA"/>
</dbReference>